<gene>
    <name evidence="3" type="ORF">Aory04_000906500</name>
</gene>
<dbReference type="InterPro" id="IPR001736">
    <property type="entry name" value="PLipase_D/transphosphatidylase"/>
</dbReference>
<dbReference type="CDD" id="cd00138">
    <property type="entry name" value="PLDc_SF"/>
    <property type="match status" value="1"/>
</dbReference>
<dbReference type="SUPFAM" id="SSF56024">
    <property type="entry name" value="Phospholipase D/nuclease"/>
    <property type="match status" value="1"/>
</dbReference>
<organism evidence="3 4">
    <name type="scientific">Aspergillus oryzae</name>
    <name type="common">Yellow koji mold</name>
    <dbReference type="NCBI Taxonomy" id="5062"/>
    <lineage>
        <taxon>Eukaryota</taxon>
        <taxon>Fungi</taxon>
        <taxon>Dikarya</taxon>
        <taxon>Ascomycota</taxon>
        <taxon>Pezizomycotina</taxon>
        <taxon>Eurotiomycetes</taxon>
        <taxon>Eurotiomycetidae</taxon>
        <taxon>Eurotiales</taxon>
        <taxon>Aspergillaceae</taxon>
        <taxon>Aspergillus</taxon>
        <taxon>Aspergillus subgen. Circumdati</taxon>
    </lineage>
</organism>
<protein>
    <submittedName>
        <fullName evidence="3">Unnamed protein product</fullName>
    </submittedName>
</protein>
<dbReference type="Proteomes" id="UP001165205">
    <property type="component" value="Unassembled WGS sequence"/>
</dbReference>
<dbReference type="PROSITE" id="PS50035">
    <property type="entry name" value="PLD"/>
    <property type="match status" value="1"/>
</dbReference>
<sequence>MGVALALWGLVYVMAGEHISFGLLGQSMVGSFVKLSSTLFPICLTSIIIWSIRQPKSLNRTCADMLPERVYQLCHSSKTVSSELARDPNQAPTKVFHKLYSDYHVKDDVSKSEDGEDGHDSLQKALECGNWGPTKPSNLFLKVSEECFIHGIAPLTIVAPLPDLCRHMANCIARAETEVFLGTNFWIHSDASTLVTNAFRELSKRAGERGTKVVVKMIYDRGDPRQAYENRLDVPEKKYTSEKVQLPPAEEVPNIDLQVVNYHRPIFGTFHAKFMVVDRRIALLQSSNVQDNDNLEMMVRLEGPIVDAFYDTALISWGKHFDTPFPMLSSPAAGAPIPSLSLMDVSHEEECQGLTLPEHTTLDQHYDLDLRDEARRVNGTLKPRPGESKTRPVTRHLISPEDGCWHDASTGVVPEGSIGVNPGRFSWAKGVVGAVQRVRGAGGF</sequence>
<evidence type="ECO:0000256" key="1">
    <source>
        <dbReference type="SAM" id="MobiDB-lite"/>
    </source>
</evidence>
<name>A0AAN5BZV5_ASPOZ</name>
<dbReference type="PANTHER" id="PTHR21248:SF22">
    <property type="entry name" value="PHOSPHOLIPASE D"/>
    <property type="match status" value="1"/>
</dbReference>
<dbReference type="AlphaFoldDB" id="A0AAN5BZV5"/>
<reference evidence="3" key="1">
    <citation type="submission" date="2023-04" db="EMBL/GenBank/DDBJ databases">
        <title>Aspergillus oryzae NBRC 4228.</title>
        <authorList>
            <person name="Ichikawa N."/>
            <person name="Sato H."/>
            <person name="Tonouchi N."/>
        </authorList>
    </citation>
    <scope>NUCLEOTIDE SEQUENCE</scope>
    <source>
        <strain evidence="3">NBRC 4228</strain>
    </source>
</reference>
<dbReference type="EMBL" id="BSYA01000120">
    <property type="protein sequence ID" value="GMG33553.1"/>
    <property type="molecule type" value="Genomic_DNA"/>
</dbReference>
<feature type="domain" description="PLD phosphodiesterase" evidence="2">
    <location>
        <begin position="266"/>
        <end position="293"/>
    </location>
</feature>
<dbReference type="GO" id="GO:0003824">
    <property type="term" value="F:catalytic activity"/>
    <property type="evidence" value="ECO:0007669"/>
    <property type="project" value="InterPro"/>
</dbReference>
<evidence type="ECO:0000313" key="4">
    <source>
        <dbReference type="Proteomes" id="UP001165205"/>
    </source>
</evidence>
<evidence type="ECO:0000313" key="3">
    <source>
        <dbReference type="EMBL" id="GMG33553.1"/>
    </source>
</evidence>
<dbReference type="PANTHER" id="PTHR21248">
    <property type="entry name" value="CARDIOLIPIN SYNTHASE"/>
    <property type="match status" value="1"/>
</dbReference>
<feature type="region of interest" description="Disordered" evidence="1">
    <location>
        <begin position="378"/>
        <end position="400"/>
    </location>
</feature>
<dbReference type="Gene3D" id="3.30.870.10">
    <property type="entry name" value="Endonuclease Chain A"/>
    <property type="match status" value="1"/>
</dbReference>
<accession>A0AAN5BZV5</accession>
<proteinExistence type="predicted"/>
<evidence type="ECO:0000259" key="2">
    <source>
        <dbReference type="PROSITE" id="PS50035"/>
    </source>
</evidence>
<comment type="caution">
    <text evidence="3">The sequence shown here is derived from an EMBL/GenBank/DDBJ whole genome shotgun (WGS) entry which is preliminary data.</text>
</comment>